<comment type="subcellular location">
    <subcellularLocation>
        <location evidence="1">Mitochondrion outer membrane</location>
        <topology evidence="1">Multi-pass membrane protein</topology>
    </subcellularLocation>
</comment>
<dbReference type="Proteomes" id="UP000243052">
    <property type="component" value="Chromosome iv"/>
</dbReference>
<dbReference type="GO" id="GO:0005741">
    <property type="term" value="C:mitochondrial outer membrane"/>
    <property type="evidence" value="ECO:0007669"/>
    <property type="project" value="UniProtKB-SubCell"/>
</dbReference>
<dbReference type="GO" id="GO:0045040">
    <property type="term" value="P:protein insertion into mitochondrial outer membrane"/>
    <property type="evidence" value="ECO:0007669"/>
    <property type="project" value="TreeGrafter"/>
</dbReference>
<reference evidence="7 8" key="1">
    <citation type="submission" date="2016-01" db="EMBL/GenBank/DDBJ databases">
        <title>Genome sequence of the yeast Holleya sinecauda.</title>
        <authorList>
            <person name="Dietrich F.S."/>
        </authorList>
    </citation>
    <scope>NUCLEOTIDE SEQUENCE [LARGE SCALE GENOMIC DNA]</scope>
    <source>
        <strain evidence="7 8">ATCC 58844</strain>
    </source>
</reference>
<keyword evidence="3" id="KW-1134">Transmembrane beta strand</keyword>
<name>A0A0X8HS94_9SACH</name>
<evidence type="ECO:0000256" key="2">
    <source>
        <dbReference type="ARBA" id="ARBA00010913"/>
    </source>
</evidence>
<dbReference type="Gene3D" id="2.40.160.50">
    <property type="entry name" value="membrane protein fhac: a member of the omp85/tpsb transporter family"/>
    <property type="match status" value="1"/>
</dbReference>
<dbReference type="PANTHER" id="PTHR12815">
    <property type="entry name" value="SORTING AND ASSEMBLY MACHINERY SAMM50 PROTEIN FAMILY MEMBER"/>
    <property type="match status" value="1"/>
</dbReference>
<dbReference type="STRING" id="45286.A0A0X8HS94"/>
<evidence type="ECO:0000259" key="6">
    <source>
        <dbReference type="Pfam" id="PF01103"/>
    </source>
</evidence>
<organism evidence="7 8">
    <name type="scientific">Eremothecium sinecaudum</name>
    <dbReference type="NCBI Taxonomy" id="45286"/>
    <lineage>
        <taxon>Eukaryota</taxon>
        <taxon>Fungi</taxon>
        <taxon>Dikarya</taxon>
        <taxon>Ascomycota</taxon>
        <taxon>Saccharomycotina</taxon>
        <taxon>Saccharomycetes</taxon>
        <taxon>Saccharomycetales</taxon>
        <taxon>Saccharomycetaceae</taxon>
        <taxon>Eremothecium</taxon>
    </lineage>
</organism>
<dbReference type="PANTHER" id="PTHR12815:SF18">
    <property type="entry name" value="SORTING AND ASSEMBLY MACHINERY COMPONENT 50 HOMOLOG"/>
    <property type="match status" value="1"/>
</dbReference>
<dbReference type="Pfam" id="PF01103">
    <property type="entry name" value="Omp85"/>
    <property type="match status" value="1"/>
</dbReference>
<keyword evidence="4" id="KW-0812">Transmembrane</keyword>
<accession>A0A0X8HS94</accession>
<dbReference type="OrthoDB" id="1724197at2759"/>
<protein>
    <submittedName>
        <fullName evidence="7">HDL235Cp</fullName>
    </submittedName>
</protein>
<evidence type="ECO:0000256" key="5">
    <source>
        <dbReference type="ARBA" id="ARBA00023136"/>
    </source>
</evidence>
<evidence type="ECO:0000313" key="7">
    <source>
        <dbReference type="EMBL" id="AMD20509.1"/>
    </source>
</evidence>
<dbReference type="EMBL" id="CP014244">
    <property type="protein sequence ID" value="AMD20509.1"/>
    <property type="molecule type" value="Genomic_DNA"/>
</dbReference>
<evidence type="ECO:0000256" key="4">
    <source>
        <dbReference type="ARBA" id="ARBA00022692"/>
    </source>
</evidence>
<evidence type="ECO:0000256" key="1">
    <source>
        <dbReference type="ARBA" id="ARBA00004374"/>
    </source>
</evidence>
<sequence length="495" mass="55037">MDDDSTANLVERIKDAGIANQTSKISDIEARELELQYERQQKAVQELLHKQAFVPVQLSNTIVEGAESIRPNVLQRYLDRTVYTASNLNQLLRQTDVLFRLLVSSSLAESITQTLDTRGSIIANLSNTQIPSYLHENEGSNAMSVIDIVQRLKIQPVKKFAAKTGTNVGNGEGDGYLQFQWRNVFGGGERIVFDATKGTKTQSSYLLSLIAPVNEYWIGDLSSFKQSARFGGVELFTRGIRTSVKSLFFLEGSWNHELAFESIWRSTLNKNINSSDSVLIHCGEDLKNSITHKLVKDTRDNVIFPNSGYSMQLLNEISLGSYWKLYFEANAAQPLGKDDFFTMSSSIKAGYISNFHPQGNIVHFKDKFHSGGPNDVRGFQLMGLGPKDRQDALGGDALLAYGVSIFSRLPISKWSSSGFRLHYFINGGRLINHNNASKSSILSNMLQQHSISTGAGLVFKHPAARFELNFTLPLTAHLSDSVRKGFQYGIGISFL</sequence>
<dbReference type="InterPro" id="IPR000184">
    <property type="entry name" value="Bac_surfAg_D15"/>
</dbReference>
<dbReference type="RefSeq" id="XP_017987505.1">
    <property type="nucleotide sequence ID" value="XM_018131917.1"/>
</dbReference>
<feature type="domain" description="Bacterial surface antigen (D15)" evidence="6">
    <location>
        <begin position="183"/>
        <end position="494"/>
    </location>
</feature>
<keyword evidence="5" id="KW-0472">Membrane</keyword>
<gene>
    <name evidence="7" type="ORF">AW171_hschr42402</name>
</gene>
<comment type="similarity">
    <text evidence="2">Belongs to the SAM50/omp85 family.</text>
</comment>
<evidence type="ECO:0000313" key="8">
    <source>
        <dbReference type="Proteomes" id="UP000243052"/>
    </source>
</evidence>
<proteinExistence type="inferred from homology"/>
<dbReference type="AlphaFoldDB" id="A0A0X8HS94"/>
<dbReference type="InterPro" id="IPR039910">
    <property type="entry name" value="D15-like"/>
</dbReference>
<evidence type="ECO:0000256" key="3">
    <source>
        <dbReference type="ARBA" id="ARBA00022452"/>
    </source>
</evidence>
<keyword evidence="8" id="KW-1185">Reference proteome</keyword>
<dbReference type="GeneID" id="28723755"/>